<keyword evidence="9" id="KW-0119">Carbohydrate metabolism</keyword>
<proteinExistence type="predicted"/>
<comment type="catalytic activity">
    <reaction evidence="1">
        <text>UDP-N-acetyl-alpha-D-glucosamine = UDP-N-acetyl-alpha-D-galactosamine</text>
        <dbReference type="Rhea" id="RHEA:20517"/>
        <dbReference type="ChEBI" id="CHEBI:57705"/>
        <dbReference type="ChEBI" id="CHEBI:67138"/>
        <dbReference type="EC" id="5.1.3.7"/>
    </reaction>
</comment>
<comment type="caution">
    <text evidence="13">The sequence shown here is derived from an EMBL/GenBank/DDBJ whole genome shotgun (WGS) entry which is preliminary data.</text>
</comment>
<comment type="pathway">
    <text evidence="5">Carbohydrate metabolism; galactose metabolism.</text>
</comment>
<organism evidence="13 14">
    <name type="scientific">Cryptolaemus montrouzieri</name>
    <dbReference type="NCBI Taxonomy" id="559131"/>
    <lineage>
        <taxon>Eukaryota</taxon>
        <taxon>Metazoa</taxon>
        <taxon>Ecdysozoa</taxon>
        <taxon>Arthropoda</taxon>
        <taxon>Hexapoda</taxon>
        <taxon>Insecta</taxon>
        <taxon>Pterygota</taxon>
        <taxon>Neoptera</taxon>
        <taxon>Endopterygota</taxon>
        <taxon>Coleoptera</taxon>
        <taxon>Polyphaga</taxon>
        <taxon>Cucujiformia</taxon>
        <taxon>Coccinelloidea</taxon>
        <taxon>Coccinellidae</taxon>
        <taxon>Scymninae</taxon>
        <taxon>Scymnini</taxon>
        <taxon>Cryptolaemus</taxon>
    </lineage>
</organism>
<dbReference type="NCBIfam" id="NF007956">
    <property type="entry name" value="PRK10675.1"/>
    <property type="match status" value="1"/>
</dbReference>
<keyword evidence="10" id="KW-0413">Isomerase</keyword>
<dbReference type="Gene3D" id="3.40.50.720">
    <property type="entry name" value="NAD(P)-binding Rossmann-like Domain"/>
    <property type="match status" value="1"/>
</dbReference>
<evidence type="ECO:0000259" key="12">
    <source>
        <dbReference type="Pfam" id="PF16363"/>
    </source>
</evidence>
<evidence type="ECO:0000256" key="9">
    <source>
        <dbReference type="ARBA" id="ARBA00023144"/>
    </source>
</evidence>
<dbReference type="GO" id="GO:0003974">
    <property type="term" value="F:UDP-N-acetylglucosamine 4-epimerase activity"/>
    <property type="evidence" value="ECO:0007669"/>
    <property type="project" value="UniProtKB-EC"/>
</dbReference>
<comment type="catalytic activity">
    <reaction evidence="2">
        <text>UDP-alpha-D-glucose = UDP-alpha-D-galactose</text>
        <dbReference type="Rhea" id="RHEA:22168"/>
        <dbReference type="ChEBI" id="CHEBI:58885"/>
        <dbReference type="ChEBI" id="CHEBI:66914"/>
        <dbReference type="EC" id="5.1.3.2"/>
    </reaction>
</comment>
<evidence type="ECO:0000256" key="2">
    <source>
        <dbReference type="ARBA" id="ARBA00000083"/>
    </source>
</evidence>
<protein>
    <recommendedName>
        <fullName evidence="11">UDP-N-acetylglucosamine 4-epimerase</fullName>
        <ecNumber evidence="7">5.1.3.2</ecNumber>
        <ecNumber evidence="6">5.1.3.7</ecNumber>
    </recommendedName>
</protein>
<reference evidence="13 14" key="1">
    <citation type="journal article" date="2021" name="BMC Biol.">
        <title>Horizontally acquired antibacterial genes associated with adaptive radiation of ladybird beetles.</title>
        <authorList>
            <person name="Li H.S."/>
            <person name="Tang X.F."/>
            <person name="Huang Y.H."/>
            <person name="Xu Z.Y."/>
            <person name="Chen M.L."/>
            <person name="Du X.Y."/>
            <person name="Qiu B.Y."/>
            <person name="Chen P.T."/>
            <person name="Zhang W."/>
            <person name="Slipinski A."/>
            <person name="Escalona H.E."/>
            <person name="Waterhouse R.M."/>
            <person name="Zwick A."/>
            <person name="Pang H."/>
        </authorList>
    </citation>
    <scope>NUCLEOTIDE SEQUENCE [LARGE SCALE GENOMIC DNA]</scope>
    <source>
        <strain evidence="13">SYSU2018</strain>
    </source>
</reference>
<dbReference type="Proteomes" id="UP001516400">
    <property type="component" value="Unassembled WGS sequence"/>
</dbReference>
<evidence type="ECO:0000256" key="5">
    <source>
        <dbReference type="ARBA" id="ARBA00004947"/>
    </source>
</evidence>
<dbReference type="SUPFAM" id="SSF51735">
    <property type="entry name" value="NAD(P)-binding Rossmann-fold domains"/>
    <property type="match status" value="1"/>
</dbReference>
<keyword evidence="14" id="KW-1185">Reference proteome</keyword>
<dbReference type="InterPro" id="IPR036291">
    <property type="entry name" value="NAD(P)-bd_dom_sf"/>
</dbReference>
<name>A0ABD2PBQ9_9CUCU</name>
<evidence type="ECO:0000256" key="6">
    <source>
        <dbReference type="ARBA" id="ARBA00013175"/>
    </source>
</evidence>
<dbReference type="GO" id="GO:0003978">
    <property type="term" value="F:UDP-glucose 4-epimerase activity"/>
    <property type="evidence" value="ECO:0007669"/>
    <property type="project" value="UniProtKB-EC"/>
</dbReference>
<dbReference type="AlphaFoldDB" id="A0ABD2PBQ9"/>
<dbReference type="InterPro" id="IPR005886">
    <property type="entry name" value="UDP_G4E"/>
</dbReference>
<dbReference type="Pfam" id="PF16363">
    <property type="entry name" value="GDP_Man_Dehyd"/>
    <property type="match status" value="1"/>
</dbReference>
<dbReference type="EC" id="5.1.3.7" evidence="6"/>
<accession>A0ABD2PBQ9</accession>
<dbReference type="PANTHER" id="PTHR43725">
    <property type="entry name" value="UDP-GLUCOSE 4-EPIMERASE"/>
    <property type="match status" value="1"/>
</dbReference>
<keyword evidence="8" id="KW-0520">NAD</keyword>
<evidence type="ECO:0000256" key="10">
    <source>
        <dbReference type="ARBA" id="ARBA00023235"/>
    </source>
</evidence>
<evidence type="ECO:0000256" key="8">
    <source>
        <dbReference type="ARBA" id="ARBA00023027"/>
    </source>
</evidence>
<feature type="domain" description="NAD(P)-binding" evidence="12">
    <location>
        <begin position="99"/>
        <end position="421"/>
    </location>
</feature>
<dbReference type="PANTHER" id="PTHR43725:SF47">
    <property type="entry name" value="UDP-GLUCOSE 4-EPIMERASE"/>
    <property type="match status" value="1"/>
</dbReference>
<gene>
    <name evidence="13" type="ORF">HHI36_002870</name>
</gene>
<dbReference type="CDD" id="cd05247">
    <property type="entry name" value="UDP_G4E_1_SDR_e"/>
    <property type="match status" value="1"/>
</dbReference>
<comment type="function">
    <text evidence="4">Catalyzes two distinct but analogous reactions: the reversible epimerization of UDP-glucose to UDP-galactose and the reversible epimerization of UDP-N-acetylglucosamine to UDP-N-acetylgalactosamine. The reaction with UDP-Gal plays a critical role in the Leloir pathway of galactose catabolism in which galactose is converted to the glycolytic intermediate glucose 6-phosphate. It contributes to the catabolism of dietary galactose and enables the endogenous biosynthesis of both UDP-Gal and UDP-GalNAc when exogenous sources are limited. Both UDP-sugar interconversions are important in the synthesis of glycoproteins and glycolipids.</text>
</comment>
<dbReference type="InterPro" id="IPR016040">
    <property type="entry name" value="NAD(P)-bd_dom"/>
</dbReference>
<dbReference type="EMBL" id="JABFTP020000185">
    <property type="protein sequence ID" value="KAL3288424.1"/>
    <property type="molecule type" value="Genomic_DNA"/>
</dbReference>
<keyword evidence="9" id="KW-0299">Galactose metabolism</keyword>
<dbReference type="Gene3D" id="3.90.25.10">
    <property type="entry name" value="UDP-galactose 4-epimerase, domain 1"/>
    <property type="match status" value="1"/>
</dbReference>
<evidence type="ECO:0000256" key="7">
    <source>
        <dbReference type="ARBA" id="ARBA00013189"/>
    </source>
</evidence>
<evidence type="ECO:0000256" key="3">
    <source>
        <dbReference type="ARBA" id="ARBA00001911"/>
    </source>
</evidence>
<evidence type="ECO:0000313" key="13">
    <source>
        <dbReference type="EMBL" id="KAL3288424.1"/>
    </source>
</evidence>
<sequence length="433" mass="48593">MKILLNSCENVDTVIARECGPRIRTSCKSSNYLTTRADKKIDNHALFSIHNYIYYCVYLLCDHTARLFDKVRWWFFEEIESPMSCKSCKCAVGKSNVILVTGGGGYVGSHTVVELLNANYSVIAIDNLSNCFSSDKHEKPESLKRVEKITSKNIIFYNVDIRNSSDLDKVFKKHKISTVIHFAALKSVGESTQKPLAYYENNVMHANGVKSLVYSSSATVYGIPQFLPLTESHPTGQGCTNPYGKTKYFVEEIGKDLCTAYPDWKLISLRYFNPVGAHPSGIIGEDPSGIPNNLMPYISQVAVGRRDFLRVFGSDYDTVDGTGVRDYIHIIDLAVGHLRALEKISKPTFTGFQPYNLGTGRGYSVLEVVKAFEKASGKKIEYKLVERRPGDIATCYSDASFAKEELNWVAEKDIDEMCKDTWKWQSNNPNGFS</sequence>
<comment type="cofactor">
    <cofactor evidence="3">
        <name>NAD(+)</name>
        <dbReference type="ChEBI" id="CHEBI:57540"/>
    </cofactor>
</comment>
<evidence type="ECO:0000256" key="4">
    <source>
        <dbReference type="ARBA" id="ARBA00002760"/>
    </source>
</evidence>
<dbReference type="NCBIfam" id="TIGR01179">
    <property type="entry name" value="galE"/>
    <property type="match status" value="1"/>
</dbReference>
<evidence type="ECO:0000313" key="14">
    <source>
        <dbReference type="Proteomes" id="UP001516400"/>
    </source>
</evidence>
<evidence type="ECO:0000256" key="11">
    <source>
        <dbReference type="ARBA" id="ARBA00031827"/>
    </source>
</evidence>
<dbReference type="EC" id="5.1.3.2" evidence="7"/>
<dbReference type="GO" id="GO:0006012">
    <property type="term" value="P:galactose metabolic process"/>
    <property type="evidence" value="ECO:0007669"/>
    <property type="project" value="UniProtKB-KW"/>
</dbReference>
<evidence type="ECO:0000256" key="1">
    <source>
        <dbReference type="ARBA" id="ARBA00000014"/>
    </source>
</evidence>